<comment type="caution">
    <text evidence="8">The sequence shown here is derived from an EMBL/GenBank/DDBJ whole genome shotgun (WGS) entry which is preliminary data.</text>
</comment>
<dbReference type="PROSITE" id="PS51007">
    <property type="entry name" value="CYTC"/>
    <property type="match status" value="1"/>
</dbReference>
<dbReference type="RefSeq" id="WP_078318435.1">
    <property type="nucleotide sequence ID" value="NZ_MUYV01000012.1"/>
</dbReference>
<dbReference type="STRING" id="573983.B0681_09145"/>
<evidence type="ECO:0000256" key="1">
    <source>
        <dbReference type="ARBA" id="ARBA00022617"/>
    </source>
</evidence>
<reference evidence="8 9" key="1">
    <citation type="submission" date="2017-02" db="EMBL/GenBank/DDBJ databases">
        <title>Draft genome sequence of Moraxella porci CCUG 54912T type strain.</title>
        <authorList>
            <person name="Salva-Serra F."/>
            <person name="Engstrom-Jakobsson H."/>
            <person name="Thorell K."/>
            <person name="Jaen-Luchoro D."/>
            <person name="Gonzales-Siles L."/>
            <person name="Karlsson R."/>
            <person name="Yazdan S."/>
            <person name="Boulund F."/>
            <person name="Johnning A."/>
            <person name="Engstrand L."/>
            <person name="Kristiansson E."/>
            <person name="Moore E."/>
        </authorList>
    </citation>
    <scope>NUCLEOTIDE SEQUENCE [LARGE SCALE GENOMIC DNA]</scope>
    <source>
        <strain evidence="8 9">CCUG 54912</strain>
    </source>
</reference>
<keyword evidence="2 4" id="KW-0479">Metal-binding</keyword>
<feature type="region of interest" description="Disordered" evidence="5">
    <location>
        <begin position="34"/>
        <end position="88"/>
    </location>
</feature>
<dbReference type="AlphaFoldDB" id="A0A1T0CN65"/>
<gene>
    <name evidence="8" type="ORF">B0681_09145</name>
</gene>
<dbReference type="InterPro" id="IPR036909">
    <property type="entry name" value="Cyt_c-like_dom_sf"/>
</dbReference>
<dbReference type="InterPro" id="IPR009056">
    <property type="entry name" value="Cyt_c-like_dom"/>
</dbReference>
<evidence type="ECO:0000256" key="6">
    <source>
        <dbReference type="SAM" id="SignalP"/>
    </source>
</evidence>
<evidence type="ECO:0000256" key="2">
    <source>
        <dbReference type="ARBA" id="ARBA00022723"/>
    </source>
</evidence>
<sequence length="174" mass="18030">MKLINQTKQLVLPVCIAIVLSACGSEEPAATTTTQAAAPAVSSTQSTAEATQPDTASQQSPQPAEIAAKTDQAASVSQDSEVAASAAAPVEALSIEEGKRRYEATCKVCHDAGLLDAPKLSAKEEWQKRLAAKGLETLQANSAKGFNKMPAQAVGDVSEAEVYAAVNYIIQTAQ</sequence>
<feature type="signal peptide" evidence="6">
    <location>
        <begin position="1"/>
        <end position="24"/>
    </location>
</feature>
<dbReference type="GO" id="GO:0046872">
    <property type="term" value="F:metal ion binding"/>
    <property type="evidence" value="ECO:0007669"/>
    <property type="project" value="UniProtKB-KW"/>
</dbReference>
<feature type="compositionally biased region" description="Low complexity" evidence="5">
    <location>
        <begin position="73"/>
        <end position="88"/>
    </location>
</feature>
<protein>
    <recommendedName>
        <fullName evidence="7">Cytochrome c domain-containing protein</fullName>
    </recommendedName>
</protein>
<keyword evidence="9" id="KW-1185">Reference proteome</keyword>
<dbReference type="Pfam" id="PF13442">
    <property type="entry name" value="Cytochrome_CBB3"/>
    <property type="match status" value="1"/>
</dbReference>
<dbReference type="Gene3D" id="1.10.760.10">
    <property type="entry name" value="Cytochrome c-like domain"/>
    <property type="match status" value="1"/>
</dbReference>
<feature type="chain" id="PRO_5012978599" description="Cytochrome c domain-containing protein" evidence="6">
    <location>
        <begin position="25"/>
        <end position="174"/>
    </location>
</feature>
<evidence type="ECO:0000313" key="9">
    <source>
        <dbReference type="Proteomes" id="UP000190683"/>
    </source>
</evidence>
<dbReference type="PROSITE" id="PS51257">
    <property type="entry name" value="PROKAR_LIPOPROTEIN"/>
    <property type="match status" value="1"/>
</dbReference>
<keyword evidence="3 4" id="KW-0408">Iron</keyword>
<evidence type="ECO:0000256" key="3">
    <source>
        <dbReference type="ARBA" id="ARBA00023004"/>
    </source>
</evidence>
<dbReference type="Proteomes" id="UP000190683">
    <property type="component" value="Unassembled WGS sequence"/>
</dbReference>
<accession>A0A1T0CN65</accession>
<dbReference type="EMBL" id="MUYV01000012">
    <property type="protein sequence ID" value="OOS23782.1"/>
    <property type="molecule type" value="Genomic_DNA"/>
</dbReference>
<dbReference type="PANTHER" id="PTHR40942">
    <property type="match status" value="1"/>
</dbReference>
<feature type="compositionally biased region" description="Polar residues" evidence="5">
    <location>
        <begin position="49"/>
        <end position="62"/>
    </location>
</feature>
<feature type="compositionally biased region" description="Low complexity" evidence="5">
    <location>
        <begin position="34"/>
        <end position="48"/>
    </location>
</feature>
<dbReference type="SUPFAM" id="SSF46626">
    <property type="entry name" value="Cytochrome c"/>
    <property type="match status" value="1"/>
</dbReference>
<proteinExistence type="predicted"/>
<keyword evidence="6" id="KW-0732">Signal</keyword>
<evidence type="ECO:0000313" key="8">
    <source>
        <dbReference type="EMBL" id="OOS23782.1"/>
    </source>
</evidence>
<evidence type="ECO:0000259" key="7">
    <source>
        <dbReference type="PROSITE" id="PS51007"/>
    </source>
</evidence>
<dbReference type="GO" id="GO:0020037">
    <property type="term" value="F:heme binding"/>
    <property type="evidence" value="ECO:0007669"/>
    <property type="project" value="InterPro"/>
</dbReference>
<name>A0A1T0CN65_9GAMM</name>
<evidence type="ECO:0000256" key="4">
    <source>
        <dbReference type="PROSITE-ProRule" id="PRU00433"/>
    </source>
</evidence>
<dbReference type="GO" id="GO:0009055">
    <property type="term" value="F:electron transfer activity"/>
    <property type="evidence" value="ECO:0007669"/>
    <property type="project" value="InterPro"/>
</dbReference>
<keyword evidence="1 4" id="KW-0349">Heme</keyword>
<dbReference type="PANTHER" id="PTHR40942:SF4">
    <property type="entry name" value="CYTOCHROME C5"/>
    <property type="match status" value="1"/>
</dbReference>
<evidence type="ECO:0000256" key="5">
    <source>
        <dbReference type="SAM" id="MobiDB-lite"/>
    </source>
</evidence>
<organism evidence="8 9">
    <name type="scientific">Moraxella porci DSM 25326</name>
    <dbReference type="NCBI Taxonomy" id="573983"/>
    <lineage>
        <taxon>Bacteria</taxon>
        <taxon>Pseudomonadati</taxon>
        <taxon>Pseudomonadota</taxon>
        <taxon>Gammaproteobacteria</taxon>
        <taxon>Moraxellales</taxon>
        <taxon>Moraxellaceae</taxon>
        <taxon>Moraxella</taxon>
    </lineage>
</organism>
<feature type="domain" description="Cytochrome c" evidence="7">
    <location>
        <begin position="93"/>
        <end position="173"/>
    </location>
</feature>